<protein>
    <submittedName>
        <fullName evidence="2">Glycosyltransferase</fullName>
    </submittedName>
</protein>
<dbReference type="EMBL" id="RPFW01000002">
    <property type="protein sequence ID" value="TVZ05850.1"/>
    <property type="molecule type" value="Genomic_DNA"/>
</dbReference>
<dbReference type="GO" id="GO:0016740">
    <property type="term" value="F:transferase activity"/>
    <property type="evidence" value="ECO:0007669"/>
    <property type="project" value="UniProtKB-KW"/>
</dbReference>
<dbReference type="OrthoDB" id="7540161at2"/>
<keyword evidence="3" id="KW-1185">Reference proteome</keyword>
<feature type="region of interest" description="Disordered" evidence="1">
    <location>
        <begin position="283"/>
        <end position="306"/>
    </location>
</feature>
<proteinExistence type="predicted"/>
<dbReference type="Proteomes" id="UP000460272">
    <property type="component" value="Unassembled WGS sequence"/>
</dbReference>
<sequence>MRITDRIGLLEHTDGIVPMHERGYRVEDTAYGLTIVCREPAPRDELVTLARRYLYFLAQAQAADGSFRNHLGYDRHWKDVPATADSWGRALQGLGTAVARGPVAAIRGESLARFDSGAQLRSEWPHAMAFAALGATEVLSVIPGHAGARRLLAVAVGIIGEPAGNPVWPWPEPRLSYANASIAEAVIVAGRDLGDDRVVRNGLRMLDWLLSGETRCGHLSVVPAGGWGQGESRPGFDQRPVEVAALADACARAAAVTGDTSWLTGVGLCVAWFLGDNDARTPMLNERTGGGHDSLEPSGRSRNQGAQSTLAMISVLQQGRRVTAAQAARAEAAPSA</sequence>
<reference evidence="2 3" key="1">
    <citation type="submission" date="2018-11" db="EMBL/GenBank/DDBJ databases">
        <title>Trebonia kvetii gen.nov., sp.nov., a novel acidophilic actinobacterium, and proposal of the new actinobacterial family Treboniaceae fam. nov.</title>
        <authorList>
            <person name="Rapoport D."/>
            <person name="Sagova-Mareckova M."/>
            <person name="Sedlacek I."/>
            <person name="Provaznik J."/>
            <person name="Kralova S."/>
            <person name="Pavlinic D."/>
            <person name="Benes V."/>
            <person name="Kopecky J."/>
        </authorList>
    </citation>
    <scope>NUCLEOTIDE SEQUENCE [LARGE SCALE GENOMIC DNA]</scope>
    <source>
        <strain evidence="2 3">15Tr583</strain>
    </source>
</reference>
<name>A0A6P2C3V8_9ACTN</name>
<evidence type="ECO:0000256" key="1">
    <source>
        <dbReference type="SAM" id="MobiDB-lite"/>
    </source>
</evidence>
<dbReference type="AlphaFoldDB" id="A0A6P2C3V8"/>
<evidence type="ECO:0000313" key="2">
    <source>
        <dbReference type="EMBL" id="TVZ05850.1"/>
    </source>
</evidence>
<comment type="caution">
    <text evidence="2">The sequence shown here is derived from an EMBL/GenBank/DDBJ whole genome shotgun (WGS) entry which is preliminary data.</text>
</comment>
<accession>A0A6P2C3V8</accession>
<organism evidence="2 3">
    <name type="scientific">Trebonia kvetii</name>
    <dbReference type="NCBI Taxonomy" id="2480626"/>
    <lineage>
        <taxon>Bacteria</taxon>
        <taxon>Bacillati</taxon>
        <taxon>Actinomycetota</taxon>
        <taxon>Actinomycetes</taxon>
        <taxon>Streptosporangiales</taxon>
        <taxon>Treboniaceae</taxon>
        <taxon>Trebonia</taxon>
    </lineage>
</organism>
<gene>
    <name evidence="2" type="ORF">EAS64_12785</name>
</gene>
<keyword evidence="2" id="KW-0808">Transferase</keyword>
<evidence type="ECO:0000313" key="3">
    <source>
        <dbReference type="Proteomes" id="UP000460272"/>
    </source>
</evidence>